<sequence>MTEEEFDIVVVGCGGGGMTAALAAAHQGLKVVVIDGAATYGGSTARSGGGLWLPGPEAATYLQHVAGAEVSASRRDAFLKYGPDVLAFVREHTPLEFARVPGYPDYHPEAPGGLAEGRTVEPRPLPVHEVAADLGTLAAPYRAAPNGMAVTAVDYRWLSLGLRHPRSMLTAVRLAAGRLRGRRLTMGQALAAGLRAGLRAANVPVLLGTPMSSLIVERGRVTGVVAGPSGPRSREAGDRVEESSRPGQEASGSRQRGEAGTTGERRLRARRGVVLASGGFEHNEAMRRRHQGLGAEWTVGAAGNTGDGIEAGRRLGAALDLMDEAWWGPTLPLTGGPYFCLAERNLPGSLIVDGSGRRFVNEAAPYVDVVHVMLGRTGSGTHLPAWLITDRTYRDRYLFAGHPPRAPLPRRWFDAGVAHRAGSLDGLAQRIGVPAGALRETVERFTGFAASGRDEDFGRGDSAYDRYYGDPRQRPNPCLGALRKPPFFAFSLVPGDLGTKGGLRTDERARVLQTDGTPIPGLYAAGNAAASVMGRGYAGAGATLGPAMTFGYLAALDLAAG</sequence>
<dbReference type="InterPro" id="IPR050315">
    <property type="entry name" value="FAD-oxidoreductase_2"/>
</dbReference>
<keyword evidence="2" id="KW-0285">Flavoprotein</keyword>
<evidence type="ECO:0000256" key="3">
    <source>
        <dbReference type="ARBA" id="ARBA00022827"/>
    </source>
</evidence>
<feature type="compositionally biased region" description="Basic and acidic residues" evidence="5">
    <location>
        <begin position="232"/>
        <end position="244"/>
    </location>
</feature>
<evidence type="ECO:0000313" key="8">
    <source>
        <dbReference type="Proteomes" id="UP000054537"/>
    </source>
</evidence>
<organism evidence="7 8">
    <name type="scientific">Actinoplanes utahensis</name>
    <dbReference type="NCBI Taxonomy" id="1869"/>
    <lineage>
        <taxon>Bacteria</taxon>
        <taxon>Bacillati</taxon>
        <taxon>Actinomycetota</taxon>
        <taxon>Actinomycetes</taxon>
        <taxon>Micromonosporales</taxon>
        <taxon>Micromonosporaceae</taxon>
        <taxon>Actinoplanes</taxon>
    </lineage>
</organism>
<evidence type="ECO:0000256" key="5">
    <source>
        <dbReference type="SAM" id="MobiDB-lite"/>
    </source>
</evidence>
<evidence type="ECO:0000256" key="1">
    <source>
        <dbReference type="ARBA" id="ARBA00001974"/>
    </source>
</evidence>
<dbReference type="Gene3D" id="3.50.50.60">
    <property type="entry name" value="FAD/NAD(P)-binding domain"/>
    <property type="match status" value="2"/>
</dbReference>
<reference evidence="7 8" key="1">
    <citation type="submission" date="2014-10" db="EMBL/GenBank/DDBJ databases">
        <title>Draft genome sequence of Actinoplanes utahensis NRRL 12052.</title>
        <authorList>
            <person name="Velasco-Bucheli B."/>
            <person name="del Cerro C."/>
            <person name="Hormigo D."/>
            <person name="Garcia J.L."/>
            <person name="Acebal C."/>
            <person name="Arroyo M."/>
            <person name="de la Mata I."/>
        </authorList>
    </citation>
    <scope>NUCLEOTIDE SEQUENCE [LARGE SCALE GENOMIC DNA]</scope>
    <source>
        <strain evidence="7 8">NRRL 12052</strain>
    </source>
</reference>
<gene>
    <name evidence="7" type="ORF">MB27_17325</name>
</gene>
<dbReference type="Pfam" id="PF00890">
    <property type="entry name" value="FAD_binding_2"/>
    <property type="match status" value="1"/>
</dbReference>
<name>A0A0A6X8N0_ACTUT</name>
<evidence type="ECO:0000259" key="6">
    <source>
        <dbReference type="Pfam" id="PF00890"/>
    </source>
</evidence>
<dbReference type="eggNOG" id="COG1053">
    <property type="taxonomic scope" value="Bacteria"/>
</dbReference>
<dbReference type="SUPFAM" id="SSF56425">
    <property type="entry name" value="Succinate dehydrogenase/fumarate reductase flavoprotein, catalytic domain"/>
    <property type="match status" value="1"/>
</dbReference>
<dbReference type="AlphaFoldDB" id="A0A0A6X8N0"/>
<dbReference type="Proteomes" id="UP000054537">
    <property type="component" value="Unassembled WGS sequence"/>
</dbReference>
<keyword evidence="4" id="KW-0560">Oxidoreductase</keyword>
<dbReference type="EMBL" id="JRTT01000018">
    <property type="protein sequence ID" value="KHD76497.1"/>
    <property type="molecule type" value="Genomic_DNA"/>
</dbReference>
<comment type="cofactor">
    <cofactor evidence="1">
        <name>FAD</name>
        <dbReference type="ChEBI" id="CHEBI:57692"/>
    </cofactor>
</comment>
<dbReference type="InterPro" id="IPR003953">
    <property type="entry name" value="FAD-dep_OxRdtase_2_FAD-bd"/>
</dbReference>
<feature type="domain" description="FAD-dependent oxidoreductase 2 FAD-binding" evidence="6">
    <location>
        <begin position="7"/>
        <end position="544"/>
    </location>
</feature>
<protein>
    <submittedName>
        <fullName evidence="7">3-ketosteroid-delta-1-dehydrogenase</fullName>
    </submittedName>
</protein>
<dbReference type="GO" id="GO:0033765">
    <property type="term" value="F:steroid dehydrogenase activity, acting on the CH-CH group of donors"/>
    <property type="evidence" value="ECO:0007669"/>
    <property type="project" value="UniProtKB-ARBA"/>
</dbReference>
<keyword evidence="3" id="KW-0274">FAD</keyword>
<evidence type="ECO:0000313" key="7">
    <source>
        <dbReference type="EMBL" id="KHD76497.1"/>
    </source>
</evidence>
<evidence type="ECO:0000256" key="4">
    <source>
        <dbReference type="ARBA" id="ARBA00023002"/>
    </source>
</evidence>
<evidence type="ECO:0000256" key="2">
    <source>
        <dbReference type="ARBA" id="ARBA00022630"/>
    </source>
</evidence>
<feature type="region of interest" description="Disordered" evidence="5">
    <location>
        <begin position="223"/>
        <end position="268"/>
    </location>
</feature>
<dbReference type="STRING" id="1869.MB27_17325"/>
<dbReference type="SUPFAM" id="SSF51905">
    <property type="entry name" value="FAD/NAD(P)-binding domain"/>
    <property type="match status" value="1"/>
</dbReference>
<comment type="caution">
    <text evidence="7">The sequence shown here is derived from an EMBL/GenBank/DDBJ whole genome shotgun (WGS) entry which is preliminary data.</text>
</comment>
<dbReference type="InterPro" id="IPR027477">
    <property type="entry name" value="Succ_DH/fumarate_Rdtase_cat_sf"/>
</dbReference>
<proteinExistence type="predicted"/>
<dbReference type="PANTHER" id="PTHR43400:SF10">
    <property type="entry name" value="3-OXOSTEROID 1-DEHYDROGENASE"/>
    <property type="match status" value="1"/>
</dbReference>
<keyword evidence="8" id="KW-1185">Reference proteome</keyword>
<dbReference type="PANTHER" id="PTHR43400">
    <property type="entry name" value="FUMARATE REDUCTASE"/>
    <property type="match status" value="1"/>
</dbReference>
<dbReference type="Gene3D" id="3.90.700.10">
    <property type="entry name" value="Succinate dehydrogenase/fumarate reductase flavoprotein, catalytic domain"/>
    <property type="match status" value="1"/>
</dbReference>
<dbReference type="InterPro" id="IPR036188">
    <property type="entry name" value="FAD/NAD-bd_sf"/>
</dbReference>
<dbReference type="GO" id="GO:0008202">
    <property type="term" value="P:steroid metabolic process"/>
    <property type="evidence" value="ECO:0007669"/>
    <property type="project" value="UniProtKB-ARBA"/>
</dbReference>
<accession>A0A0A6X8N0</accession>